<dbReference type="Gene3D" id="3.60.130.10">
    <property type="entry name" value="Clavaminate synthase-like"/>
    <property type="match status" value="1"/>
</dbReference>
<comment type="caution">
    <text evidence="3">The sequence shown here is derived from an EMBL/GenBank/DDBJ whole genome shotgun (WGS) entry which is preliminary data.</text>
</comment>
<sequence>MSSVKAQSMPSAPLASIPGNATTTGLNALPSGFPATIDGESAWIGTRISNGDYVYHLSKADLVEIYKAVIAFKELGLDGSQVNVNTFNLPTLGPRLVELSLDVHNGRGFSVVRGINPGDYSVEDLTLVYLGVSSYVADKRGCQDKLGNMLVHIVATQANDKHHRHSTDPITFHNEEAGDIVSWLTRGAAATGGKCVIASAATVYNVLAATRPELVRVLSRGDWPFALPRYQCRPVLFHEDGKLIMNFGRAPLLGSAAHPRKTRLPTLNGQQIEALDAIEAIACATEFQFATQAGDIHFINNLSVLHRRDGFVNDGASQRHLVRMRLRSSTLGWSIPSSLSREWSDAFEKQSDKVWHIEPMPEHFVPLRKHPN</sequence>
<dbReference type="InterPro" id="IPR050411">
    <property type="entry name" value="AlphaKG_dependent_hydroxylases"/>
</dbReference>
<dbReference type="Pfam" id="PF02668">
    <property type="entry name" value="TauD"/>
    <property type="match status" value="1"/>
</dbReference>
<evidence type="ECO:0000256" key="1">
    <source>
        <dbReference type="ARBA" id="ARBA00023002"/>
    </source>
</evidence>
<proteinExistence type="predicted"/>
<keyword evidence="4" id="KW-1185">Reference proteome</keyword>
<dbReference type="InterPro" id="IPR003819">
    <property type="entry name" value="TauD/TfdA-like"/>
</dbReference>
<evidence type="ECO:0000313" key="4">
    <source>
        <dbReference type="Proteomes" id="UP001583177"/>
    </source>
</evidence>
<dbReference type="Proteomes" id="UP001583177">
    <property type="component" value="Unassembled WGS sequence"/>
</dbReference>
<dbReference type="PANTHER" id="PTHR10696">
    <property type="entry name" value="GAMMA-BUTYROBETAINE HYDROXYLASE-RELATED"/>
    <property type="match status" value="1"/>
</dbReference>
<keyword evidence="1" id="KW-0560">Oxidoreductase</keyword>
<dbReference type="InterPro" id="IPR042098">
    <property type="entry name" value="TauD-like_sf"/>
</dbReference>
<name>A0ABR3X851_9PEZI</name>
<protein>
    <recommendedName>
        <fullName evidence="2">TauD/TfdA-like domain-containing protein</fullName>
    </recommendedName>
</protein>
<accession>A0ABR3X851</accession>
<dbReference type="SUPFAM" id="SSF51197">
    <property type="entry name" value="Clavaminate synthase-like"/>
    <property type="match status" value="1"/>
</dbReference>
<feature type="domain" description="TauD/TfdA-like" evidence="2">
    <location>
        <begin position="83"/>
        <end position="324"/>
    </location>
</feature>
<evidence type="ECO:0000259" key="2">
    <source>
        <dbReference type="Pfam" id="PF02668"/>
    </source>
</evidence>
<organism evidence="3 4">
    <name type="scientific">Diaporthe australafricana</name>
    <dbReference type="NCBI Taxonomy" id="127596"/>
    <lineage>
        <taxon>Eukaryota</taxon>
        <taxon>Fungi</taxon>
        <taxon>Dikarya</taxon>
        <taxon>Ascomycota</taxon>
        <taxon>Pezizomycotina</taxon>
        <taxon>Sordariomycetes</taxon>
        <taxon>Sordariomycetidae</taxon>
        <taxon>Diaporthales</taxon>
        <taxon>Diaporthaceae</taxon>
        <taxon>Diaporthe</taxon>
    </lineage>
</organism>
<gene>
    <name evidence="3" type="ORF">Daus18300_004494</name>
</gene>
<evidence type="ECO:0000313" key="3">
    <source>
        <dbReference type="EMBL" id="KAL1872125.1"/>
    </source>
</evidence>
<dbReference type="EMBL" id="JAWRVE010000030">
    <property type="protein sequence ID" value="KAL1872125.1"/>
    <property type="molecule type" value="Genomic_DNA"/>
</dbReference>
<reference evidence="3 4" key="1">
    <citation type="journal article" date="2024" name="IMA Fungus">
        <title>IMA Genome - F19 : A genome assembly and annotation guide to empower mycologists, including annotated draft genome sequences of Ceratocystis pirilliformis, Diaporthe australafricana, Fusarium ophioides, Paecilomyces lecythidis, and Sporothrix stenoceras.</title>
        <authorList>
            <person name="Aylward J."/>
            <person name="Wilson A.M."/>
            <person name="Visagie C.M."/>
            <person name="Spraker J."/>
            <person name="Barnes I."/>
            <person name="Buitendag C."/>
            <person name="Ceriani C."/>
            <person name="Del Mar Angel L."/>
            <person name="du Plessis D."/>
            <person name="Fuchs T."/>
            <person name="Gasser K."/>
            <person name="Kramer D."/>
            <person name="Li W."/>
            <person name="Munsamy K."/>
            <person name="Piso A."/>
            <person name="Price J.L."/>
            <person name="Sonnekus B."/>
            <person name="Thomas C."/>
            <person name="van der Nest A."/>
            <person name="van Dijk A."/>
            <person name="van Heerden A."/>
            <person name="van Vuuren N."/>
            <person name="Yilmaz N."/>
            <person name="Duong T.A."/>
            <person name="van der Merwe N.A."/>
            <person name="Wingfield M.J."/>
            <person name="Wingfield B.D."/>
        </authorList>
    </citation>
    <scope>NUCLEOTIDE SEQUENCE [LARGE SCALE GENOMIC DNA]</scope>
    <source>
        <strain evidence="3 4">CMW 18300</strain>
    </source>
</reference>
<dbReference type="PANTHER" id="PTHR10696:SF49">
    <property type="entry name" value="TAUD_TFDA-LIKE DOMAIN-CONTAINING PROTEIN"/>
    <property type="match status" value="1"/>
</dbReference>